<feature type="non-terminal residue" evidence="7">
    <location>
        <position position="268"/>
    </location>
</feature>
<gene>
    <name evidence="7" type="ORF">S03H2_15148</name>
</gene>
<evidence type="ECO:0000256" key="5">
    <source>
        <dbReference type="ARBA" id="ARBA00023136"/>
    </source>
</evidence>
<dbReference type="GO" id="GO:0016757">
    <property type="term" value="F:glycosyltransferase activity"/>
    <property type="evidence" value="ECO:0007669"/>
    <property type="project" value="UniProtKB-KW"/>
</dbReference>
<dbReference type="InterPro" id="IPR001173">
    <property type="entry name" value="Glyco_trans_2-like"/>
</dbReference>
<evidence type="ECO:0000313" key="7">
    <source>
        <dbReference type="EMBL" id="GAH46916.1"/>
    </source>
</evidence>
<dbReference type="Pfam" id="PF00535">
    <property type="entry name" value="Glycos_transf_2"/>
    <property type="match status" value="1"/>
</dbReference>
<sequence>MNVESERDLTISVIIPLHNAEATIERCLDAVMSSSYPVYETIVVDDCSSDSSQSIAERFPVKLIALTGEPFGPAYARNQGAKTAQGEVIFFVDSDVIVHQDTLGKVAETFLRHCEYTATFGSYDDSPGEGEFLSQYKNLSHHFVHQGAKEEAGSFWAGCGAIRRSVFTEIGGFDARQYPRPSIEDIELGYRLIAAGFRIYLNKDIQVTHLKRWTLLGWFKTDFLDRAIPWTLLILRQRNLPNDLNLEISQRLSALLVVLMLLCLVFTT</sequence>
<evidence type="ECO:0000256" key="3">
    <source>
        <dbReference type="ARBA" id="ARBA00022676"/>
    </source>
</evidence>
<evidence type="ECO:0000256" key="1">
    <source>
        <dbReference type="ARBA" id="ARBA00004236"/>
    </source>
</evidence>
<keyword evidence="2" id="KW-1003">Cell membrane</keyword>
<feature type="domain" description="Glycosyltransferase 2-like" evidence="6">
    <location>
        <begin position="12"/>
        <end position="170"/>
    </location>
</feature>
<evidence type="ECO:0000256" key="4">
    <source>
        <dbReference type="ARBA" id="ARBA00022679"/>
    </source>
</evidence>
<dbReference type="SUPFAM" id="SSF53448">
    <property type="entry name" value="Nucleotide-diphospho-sugar transferases"/>
    <property type="match status" value="1"/>
</dbReference>
<accession>X1FMJ9</accession>
<comment type="subcellular location">
    <subcellularLocation>
        <location evidence="1">Cell membrane</location>
    </subcellularLocation>
</comment>
<dbReference type="EMBL" id="BARU01007689">
    <property type="protein sequence ID" value="GAH46916.1"/>
    <property type="molecule type" value="Genomic_DNA"/>
</dbReference>
<dbReference type="Gene3D" id="3.90.550.10">
    <property type="entry name" value="Spore Coat Polysaccharide Biosynthesis Protein SpsA, Chain A"/>
    <property type="match status" value="1"/>
</dbReference>
<dbReference type="AlphaFoldDB" id="X1FMJ9"/>
<comment type="caution">
    <text evidence="7">The sequence shown here is derived from an EMBL/GenBank/DDBJ whole genome shotgun (WGS) entry which is preliminary data.</text>
</comment>
<reference evidence="7" key="1">
    <citation type="journal article" date="2014" name="Front. Microbiol.">
        <title>High frequency of phylogenetically diverse reductive dehalogenase-homologous genes in deep subseafloor sedimentary metagenomes.</title>
        <authorList>
            <person name="Kawai M."/>
            <person name="Futagami T."/>
            <person name="Toyoda A."/>
            <person name="Takaki Y."/>
            <person name="Nishi S."/>
            <person name="Hori S."/>
            <person name="Arai W."/>
            <person name="Tsubouchi T."/>
            <person name="Morono Y."/>
            <person name="Uchiyama I."/>
            <person name="Ito T."/>
            <person name="Fujiyama A."/>
            <person name="Inagaki F."/>
            <person name="Takami H."/>
        </authorList>
    </citation>
    <scope>NUCLEOTIDE SEQUENCE</scope>
    <source>
        <strain evidence="7">Expedition CK06-06</strain>
    </source>
</reference>
<keyword evidence="4" id="KW-0808">Transferase</keyword>
<evidence type="ECO:0000259" key="6">
    <source>
        <dbReference type="Pfam" id="PF00535"/>
    </source>
</evidence>
<proteinExistence type="predicted"/>
<dbReference type="InterPro" id="IPR029044">
    <property type="entry name" value="Nucleotide-diphossugar_trans"/>
</dbReference>
<organism evidence="7">
    <name type="scientific">marine sediment metagenome</name>
    <dbReference type="NCBI Taxonomy" id="412755"/>
    <lineage>
        <taxon>unclassified sequences</taxon>
        <taxon>metagenomes</taxon>
        <taxon>ecological metagenomes</taxon>
    </lineage>
</organism>
<keyword evidence="3" id="KW-0328">Glycosyltransferase</keyword>
<dbReference type="GO" id="GO:0005886">
    <property type="term" value="C:plasma membrane"/>
    <property type="evidence" value="ECO:0007669"/>
    <property type="project" value="UniProtKB-SubCell"/>
</dbReference>
<evidence type="ECO:0000256" key="2">
    <source>
        <dbReference type="ARBA" id="ARBA00022475"/>
    </source>
</evidence>
<keyword evidence="5" id="KW-0472">Membrane</keyword>
<dbReference type="PANTHER" id="PTHR43646">
    <property type="entry name" value="GLYCOSYLTRANSFERASE"/>
    <property type="match status" value="1"/>
</dbReference>
<dbReference type="PANTHER" id="PTHR43646:SF2">
    <property type="entry name" value="GLYCOSYLTRANSFERASE 2-LIKE DOMAIN-CONTAINING PROTEIN"/>
    <property type="match status" value="1"/>
</dbReference>
<name>X1FMJ9_9ZZZZ</name>
<protein>
    <recommendedName>
        <fullName evidence="6">Glycosyltransferase 2-like domain-containing protein</fullName>
    </recommendedName>
</protein>